<dbReference type="PIRSF" id="PIRSF000401">
    <property type="entry name" value="RPL11_MTase"/>
    <property type="match status" value="1"/>
</dbReference>
<dbReference type="GO" id="GO:0032259">
    <property type="term" value="P:methylation"/>
    <property type="evidence" value="ECO:0007669"/>
    <property type="project" value="UniProtKB-KW"/>
</dbReference>
<evidence type="ECO:0000256" key="6">
    <source>
        <dbReference type="HAMAP-Rule" id="MF_00735"/>
    </source>
</evidence>
<proteinExistence type="inferred from homology"/>
<dbReference type="GO" id="GO:0008276">
    <property type="term" value="F:protein methyltransferase activity"/>
    <property type="evidence" value="ECO:0007669"/>
    <property type="project" value="UniProtKB-UniRule"/>
</dbReference>
<comment type="caution">
    <text evidence="7">The sequence shown here is derived from an EMBL/GenBank/DDBJ whole genome shotgun (WGS) entry which is preliminary data.</text>
</comment>
<dbReference type="Gene3D" id="3.40.50.150">
    <property type="entry name" value="Vaccinia Virus protein VP39"/>
    <property type="match status" value="1"/>
</dbReference>
<dbReference type="Pfam" id="PF06325">
    <property type="entry name" value="PrmA"/>
    <property type="match status" value="1"/>
</dbReference>
<feature type="binding site" evidence="6">
    <location>
        <position position="183"/>
    </location>
    <ligand>
        <name>S-adenosyl-L-methionine</name>
        <dbReference type="ChEBI" id="CHEBI:59789"/>
    </ligand>
</feature>
<feature type="binding site" evidence="6">
    <location>
        <position position="205"/>
    </location>
    <ligand>
        <name>S-adenosyl-L-methionine</name>
        <dbReference type="ChEBI" id="CHEBI:59789"/>
    </ligand>
</feature>
<dbReference type="SUPFAM" id="SSF53335">
    <property type="entry name" value="S-adenosyl-L-methionine-dependent methyltransferases"/>
    <property type="match status" value="1"/>
</dbReference>
<feature type="binding site" evidence="6">
    <location>
        <position position="247"/>
    </location>
    <ligand>
        <name>S-adenosyl-L-methionine</name>
        <dbReference type="ChEBI" id="CHEBI:59789"/>
    </ligand>
</feature>
<comment type="catalytic activity">
    <reaction evidence="6">
        <text>L-lysyl-[protein] + 3 S-adenosyl-L-methionine = N(6),N(6),N(6)-trimethyl-L-lysyl-[protein] + 3 S-adenosyl-L-homocysteine + 3 H(+)</text>
        <dbReference type="Rhea" id="RHEA:54192"/>
        <dbReference type="Rhea" id="RHEA-COMP:9752"/>
        <dbReference type="Rhea" id="RHEA-COMP:13826"/>
        <dbReference type="ChEBI" id="CHEBI:15378"/>
        <dbReference type="ChEBI" id="CHEBI:29969"/>
        <dbReference type="ChEBI" id="CHEBI:57856"/>
        <dbReference type="ChEBI" id="CHEBI:59789"/>
        <dbReference type="ChEBI" id="CHEBI:61961"/>
    </reaction>
</comment>
<organism evidence="7 8">
    <name type="scientific">Tectimicrobiota bacterium</name>
    <dbReference type="NCBI Taxonomy" id="2528274"/>
    <lineage>
        <taxon>Bacteria</taxon>
        <taxon>Pseudomonadati</taxon>
        <taxon>Nitrospinota/Tectimicrobiota group</taxon>
        <taxon>Candidatus Tectimicrobiota</taxon>
    </lineage>
</organism>
<keyword evidence="3 6" id="KW-0489">Methyltransferase</keyword>
<gene>
    <name evidence="6" type="primary">prmA</name>
    <name evidence="7" type="ORF">FJZ47_05880</name>
</gene>
<sequence length="321" mass="34491">MSTVPSPSTPWWEVYLRVPDSLSDAASEYLHSLGSSGVVFHEQALLLPQHDPCVMLDPQLAAWTVLQGALPQDETLSYHLAALQQWLDTYTGATPGAALYGRPLRDISYLTQWQQFFHPLCIGNRLMIRPPWEQEPLPPHLVGLTLNPGAAFGTGTHPSTHLCLKMLTSFAPAFQGASLLDIGCGSGVLSLAALQLGWQHALGVDVDAQAIAVAVQNAQLNHLQDRAHFLHGSWQRATGVFPCIVANIYLGPLVEMLPSVIRHLAPGGTVIVSGLLVSQEGTMRLAAQHAGLVVQGQDVEEGWLALALRRAPAADSAATPR</sequence>
<comment type="similarity">
    <text evidence="1 6">Belongs to the methyltransferase superfamily. PrmA family.</text>
</comment>
<keyword evidence="4 6" id="KW-0808">Transferase</keyword>
<dbReference type="GO" id="GO:0005737">
    <property type="term" value="C:cytoplasm"/>
    <property type="evidence" value="ECO:0007669"/>
    <property type="project" value="UniProtKB-SubCell"/>
</dbReference>
<dbReference type="AlphaFoldDB" id="A0A937W170"/>
<keyword evidence="7" id="KW-0689">Ribosomal protein</keyword>
<evidence type="ECO:0000256" key="2">
    <source>
        <dbReference type="ARBA" id="ARBA00022490"/>
    </source>
</evidence>
<accession>A0A937W170</accession>
<evidence type="ECO:0000256" key="3">
    <source>
        <dbReference type="ARBA" id="ARBA00022603"/>
    </source>
</evidence>
<dbReference type="InterPro" id="IPR050078">
    <property type="entry name" value="Ribosomal_L11_MeTrfase_PrmA"/>
</dbReference>
<evidence type="ECO:0000256" key="5">
    <source>
        <dbReference type="ARBA" id="ARBA00022691"/>
    </source>
</evidence>
<keyword evidence="2 6" id="KW-0963">Cytoplasm</keyword>
<dbReference type="PANTHER" id="PTHR43648">
    <property type="entry name" value="ELECTRON TRANSFER FLAVOPROTEIN BETA SUBUNIT LYSINE METHYLTRANSFERASE"/>
    <property type="match status" value="1"/>
</dbReference>
<name>A0A937W170_UNCTE</name>
<evidence type="ECO:0000313" key="8">
    <source>
        <dbReference type="Proteomes" id="UP000712673"/>
    </source>
</evidence>
<keyword evidence="7" id="KW-0687">Ribonucleoprotein</keyword>
<dbReference type="HAMAP" id="MF_00735">
    <property type="entry name" value="Methyltr_PrmA"/>
    <property type="match status" value="1"/>
</dbReference>
<evidence type="ECO:0000256" key="1">
    <source>
        <dbReference type="ARBA" id="ARBA00009741"/>
    </source>
</evidence>
<evidence type="ECO:0000256" key="4">
    <source>
        <dbReference type="ARBA" id="ARBA00022679"/>
    </source>
</evidence>
<dbReference type="InterPro" id="IPR029063">
    <property type="entry name" value="SAM-dependent_MTases_sf"/>
</dbReference>
<dbReference type="Proteomes" id="UP000712673">
    <property type="component" value="Unassembled WGS sequence"/>
</dbReference>
<dbReference type="PANTHER" id="PTHR43648:SF1">
    <property type="entry name" value="ELECTRON TRANSFER FLAVOPROTEIN BETA SUBUNIT LYSINE METHYLTRANSFERASE"/>
    <property type="match status" value="1"/>
</dbReference>
<dbReference type="EC" id="2.1.1.-" evidence="6"/>
<dbReference type="CDD" id="cd02440">
    <property type="entry name" value="AdoMet_MTases"/>
    <property type="match status" value="1"/>
</dbReference>
<protein>
    <recommendedName>
        <fullName evidence="6">Ribosomal protein L11 methyltransferase</fullName>
        <shortName evidence="6">L11 Mtase</shortName>
        <ecNumber evidence="6">2.1.1.-</ecNumber>
    </recommendedName>
</protein>
<dbReference type="GO" id="GO:0005840">
    <property type="term" value="C:ribosome"/>
    <property type="evidence" value="ECO:0007669"/>
    <property type="project" value="UniProtKB-KW"/>
</dbReference>
<reference evidence="7" key="1">
    <citation type="submission" date="2019-03" db="EMBL/GenBank/DDBJ databases">
        <title>Lake Tanganyika Metagenome-Assembled Genomes (MAGs).</title>
        <authorList>
            <person name="Tran P."/>
        </authorList>
    </citation>
    <scope>NUCLEOTIDE SEQUENCE</scope>
    <source>
        <strain evidence="7">K_DeepCast_65m_m2_066</strain>
    </source>
</reference>
<comment type="function">
    <text evidence="6">Methylates ribosomal protein L11.</text>
</comment>
<dbReference type="InterPro" id="IPR004498">
    <property type="entry name" value="Ribosomal_PrmA_MeTrfase"/>
</dbReference>
<dbReference type="EMBL" id="VGLS01000126">
    <property type="protein sequence ID" value="MBM3223316.1"/>
    <property type="molecule type" value="Genomic_DNA"/>
</dbReference>
<feature type="binding site" evidence="6">
    <location>
        <position position="160"/>
    </location>
    <ligand>
        <name>S-adenosyl-L-methionine</name>
        <dbReference type="ChEBI" id="CHEBI:59789"/>
    </ligand>
</feature>
<comment type="subcellular location">
    <subcellularLocation>
        <location evidence="6">Cytoplasm</location>
    </subcellularLocation>
</comment>
<keyword evidence="5 6" id="KW-0949">S-adenosyl-L-methionine</keyword>
<evidence type="ECO:0000313" key="7">
    <source>
        <dbReference type="EMBL" id="MBM3223316.1"/>
    </source>
</evidence>